<dbReference type="GO" id="GO:0005829">
    <property type="term" value="C:cytosol"/>
    <property type="evidence" value="ECO:0007669"/>
    <property type="project" value="TreeGrafter"/>
</dbReference>
<dbReference type="InterPro" id="IPR035959">
    <property type="entry name" value="RutC-like_sf"/>
</dbReference>
<dbReference type="PANTHER" id="PTHR11803:SF58">
    <property type="entry name" value="PROTEIN HMF1-RELATED"/>
    <property type="match status" value="1"/>
</dbReference>
<sequence>MVRRRQENRDPYRMKITHTPVIRAGKRQPISTVVETCRNLLFISGQVPMSEGKPVGEDIATQTHAVIDMIAAILQQHGCGLDDIAKTMVWLTDPADYSAFNTAYATRFVADPPARSTVIAQLVAPVRIEMEAIAVLSAGTRPAGSVP</sequence>
<dbReference type="GO" id="GO:0019239">
    <property type="term" value="F:deaminase activity"/>
    <property type="evidence" value="ECO:0007669"/>
    <property type="project" value="TreeGrafter"/>
</dbReference>
<dbReference type="GO" id="GO:0003723">
    <property type="term" value="F:RNA binding"/>
    <property type="evidence" value="ECO:0007669"/>
    <property type="project" value="InterPro"/>
</dbReference>
<dbReference type="SUPFAM" id="SSF55298">
    <property type="entry name" value="YjgF-like"/>
    <property type="match status" value="1"/>
</dbReference>
<dbReference type="AlphaFoldDB" id="A0A7W4IF78"/>
<protein>
    <submittedName>
        <fullName evidence="2">RidA family protein</fullName>
    </submittedName>
</protein>
<dbReference type="RefSeq" id="WP_182998611.1">
    <property type="nucleotide sequence ID" value="NZ_JABEQJ010000025.1"/>
</dbReference>
<dbReference type="PANTHER" id="PTHR11803">
    <property type="entry name" value="2-IMINOBUTANOATE/2-IMINOPROPANOATE DEAMINASE RIDA"/>
    <property type="match status" value="1"/>
</dbReference>
<comment type="caution">
    <text evidence="2">The sequence shown here is derived from an EMBL/GenBank/DDBJ whole genome shotgun (WGS) entry which is preliminary data.</text>
</comment>
<reference evidence="2 3" key="1">
    <citation type="submission" date="2020-04" db="EMBL/GenBank/DDBJ databases">
        <title>Description of novel Gluconacetobacter.</title>
        <authorList>
            <person name="Sombolestani A."/>
        </authorList>
    </citation>
    <scope>NUCLEOTIDE SEQUENCE [LARGE SCALE GENOMIC DNA]</scope>
    <source>
        <strain evidence="2 3">LMG 19747</strain>
    </source>
</reference>
<dbReference type="Pfam" id="PF01042">
    <property type="entry name" value="Ribonuc_L-PSP"/>
    <property type="match status" value="1"/>
</dbReference>
<evidence type="ECO:0000313" key="3">
    <source>
        <dbReference type="Proteomes" id="UP000589085"/>
    </source>
</evidence>
<gene>
    <name evidence="2" type="ORF">HLH48_16680</name>
</gene>
<name>A0A7W4IF78_9PROT</name>
<dbReference type="Proteomes" id="UP000589085">
    <property type="component" value="Unassembled WGS sequence"/>
</dbReference>
<dbReference type="CDD" id="cd00448">
    <property type="entry name" value="YjgF_YER057c_UK114_family"/>
    <property type="match status" value="1"/>
</dbReference>
<dbReference type="InterPro" id="IPR006175">
    <property type="entry name" value="YjgF/YER057c/UK114"/>
</dbReference>
<accession>A0A7W4IF78</accession>
<dbReference type="GO" id="GO:0006355">
    <property type="term" value="P:regulation of DNA-templated transcription"/>
    <property type="evidence" value="ECO:0007669"/>
    <property type="project" value="InterPro"/>
</dbReference>
<organism evidence="2 3">
    <name type="scientific">Gluconacetobacter sacchari</name>
    <dbReference type="NCBI Taxonomy" id="92759"/>
    <lineage>
        <taxon>Bacteria</taxon>
        <taxon>Pseudomonadati</taxon>
        <taxon>Pseudomonadota</taxon>
        <taxon>Alphaproteobacteria</taxon>
        <taxon>Acetobacterales</taxon>
        <taxon>Acetobacteraceae</taxon>
        <taxon>Gluconacetobacter</taxon>
    </lineage>
</organism>
<proteinExistence type="inferred from homology"/>
<dbReference type="Gene3D" id="3.30.1330.40">
    <property type="entry name" value="RutC-like"/>
    <property type="match status" value="1"/>
</dbReference>
<dbReference type="EMBL" id="JABEQJ010000025">
    <property type="protein sequence ID" value="MBB2161780.1"/>
    <property type="molecule type" value="Genomic_DNA"/>
</dbReference>
<evidence type="ECO:0000313" key="2">
    <source>
        <dbReference type="EMBL" id="MBB2161780.1"/>
    </source>
</evidence>
<comment type="similarity">
    <text evidence="1">Belongs to the RutC family.</text>
</comment>
<evidence type="ECO:0000256" key="1">
    <source>
        <dbReference type="ARBA" id="ARBA00010552"/>
    </source>
</evidence>